<dbReference type="InterPro" id="IPR037171">
    <property type="entry name" value="NagB/RpiA_transferase-like"/>
</dbReference>
<protein>
    <submittedName>
        <fullName evidence="2">Methylglyoxal synthase</fullName>
        <ecNumber evidence="2">4.2.3.3</ecNumber>
    </submittedName>
</protein>
<reference evidence="2 3" key="1">
    <citation type="submission" date="2019-03" db="EMBL/GenBank/DDBJ databases">
        <title>Metabolic potential of uncultured bacteria and archaea associated with petroleum seepage in deep-sea sediments.</title>
        <authorList>
            <person name="Dong X."/>
            <person name="Hubert C."/>
        </authorList>
    </citation>
    <scope>NUCLEOTIDE SEQUENCE [LARGE SCALE GENOMIC DNA]</scope>
    <source>
        <strain evidence="2">E44_bin3</strain>
    </source>
</reference>
<dbReference type="InterPro" id="IPR011607">
    <property type="entry name" value="MGS-like_dom"/>
</dbReference>
<dbReference type="Pfam" id="PF02142">
    <property type="entry name" value="MGS"/>
    <property type="match status" value="1"/>
</dbReference>
<dbReference type="GO" id="GO:0030246">
    <property type="term" value="F:carbohydrate binding"/>
    <property type="evidence" value="ECO:0007669"/>
    <property type="project" value="InterPro"/>
</dbReference>
<dbReference type="SUPFAM" id="SSF100950">
    <property type="entry name" value="NagB/RpiA/CoA transferase-like"/>
    <property type="match status" value="1"/>
</dbReference>
<dbReference type="GO" id="GO:0008929">
    <property type="term" value="F:methylglyoxal synthase activity"/>
    <property type="evidence" value="ECO:0007669"/>
    <property type="project" value="UniProtKB-EC"/>
</dbReference>
<dbReference type="PROSITE" id="PS51855">
    <property type="entry name" value="MGS"/>
    <property type="match status" value="1"/>
</dbReference>
<evidence type="ECO:0000259" key="1">
    <source>
        <dbReference type="PROSITE" id="PS51855"/>
    </source>
</evidence>
<keyword evidence="2" id="KW-0456">Lyase</keyword>
<dbReference type="GO" id="GO:0005829">
    <property type="term" value="C:cytosol"/>
    <property type="evidence" value="ECO:0007669"/>
    <property type="project" value="TreeGrafter"/>
</dbReference>
<comment type="caution">
    <text evidence="2">The sequence shown here is derived from an EMBL/GenBank/DDBJ whole genome shotgun (WGS) entry which is preliminary data.</text>
</comment>
<dbReference type="InterPro" id="IPR004363">
    <property type="entry name" value="Methylgl_synth"/>
</dbReference>
<dbReference type="PANTHER" id="PTHR30492">
    <property type="entry name" value="METHYLGLYOXAL SYNTHASE"/>
    <property type="match status" value="1"/>
</dbReference>
<dbReference type="Gene3D" id="3.40.50.1380">
    <property type="entry name" value="Methylglyoxal synthase-like domain"/>
    <property type="match status" value="2"/>
</dbReference>
<dbReference type="InterPro" id="IPR007324">
    <property type="entry name" value="Sugar-bd_dom_put"/>
</dbReference>
<dbReference type="NCBIfam" id="NF003559">
    <property type="entry name" value="PRK05234.1"/>
    <property type="match status" value="1"/>
</dbReference>
<evidence type="ECO:0000313" key="3">
    <source>
        <dbReference type="Proteomes" id="UP000316517"/>
    </source>
</evidence>
<dbReference type="GO" id="GO:0019242">
    <property type="term" value="P:methylglyoxal biosynthetic process"/>
    <property type="evidence" value="ECO:0007669"/>
    <property type="project" value="InterPro"/>
</dbReference>
<dbReference type="EC" id="4.2.3.3" evidence="2"/>
<dbReference type="Gene3D" id="3.40.50.1360">
    <property type="match status" value="1"/>
</dbReference>
<evidence type="ECO:0000313" key="2">
    <source>
        <dbReference type="EMBL" id="TET29882.1"/>
    </source>
</evidence>
<dbReference type="Proteomes" id="UP000316517">
    <property type="component" value="Unassembled WGS sequence"/>
</dbReference>
<sequence length="590" mass="65478">MRSRGTTHTLGPQVAIIAPKITRSRPEGAFMRFIRDNASILRKRYTLIAPEGTHETIIKTGYFEEGKHIIGLPPGAHGGILEVAYRVVTGQCGVVIFLYDPEEIRSESPETRALTRVCIHKQVALLTTVATADYWLKYQSPDYEPPKELDWLKGREGEAGSYHELGPEHSTIALIAHDVKKKGMQKFVERYVEFLNKFKRIIATGTTGALIKGWFYEFPDLADRVVLAASGPEGGDVQIAHEILSGRCQVVIFLHDPLTAHPHDSDISLLRRTCQLPGISVILLSDVQSAEAWVESASFSPKQTLAERVRNRFKLKEALVIPEDMANEALECLTNIPSKEQGWGRSDEDWSRHKKAWQEVTFKLCTVAARYIDIILRQEREEEIWIAANLGRTMNILARAIEEMKPLPIWGLTVKAMVGIPGVVRSEYNANTIAERIARTYGGKSSLSEYEFFTTGADPLSPAQHQELLRTRIVLTSIGPIPKNGAYSKEVDLVQDKVVDQKVINLAVRNGAIGAIGGILINEHGQEVPTKYRPVGLQYSDLVKIAQRGQVVLVVGGDERRYPAIKAALGAGLCSVLITEPETAQELLLS</sequence>
<dbReference type="Pfam" id="PF04198">
    <property type="entry name" value="Sugar-bind"/>
    <property type="match status" value="1"/>
</dbReference>
<accession>A0A523THT1</accession>
<dbReference type="AlphaFoldDB" id="A0A523THT1"/>
<feature type="domain" description="MGS-like" evidence="1">
    <location>
        <begin position="163"/>
        <end position="319"/>
    </location>
</feature>
<proteinExistence type="predicted"/>
<dbReference type="InterPro" id="IPR036914">
    <property type="entry name" value="MGS-like_dom_sf"/>
</dbReference>
<dbReference type="SUPFAM" id="SSF52335">
    <property type="entry name" value="Methylglyoxal synthase-like"/>
    <property type="match status" value="2"/>
</dbReference>
<name>A0A523THT1_UNCAE</name>
<gene>
    <name evidence="2" type="ORF">E3J68_01220</name>
</gene>
<dbReference type="PANTHER" id="PTHR30492:SF0">
    <property type="entry name" value="METHYLGLYOXAL SYNTHASE"/>
    <property type="match status" value="1"/>
</dbReference>
<organism evidence="2 3">
    <name type="scientific">Aerophobetes bacterium</name>
    <dbReference type="NCBI Taxonomy" id="2030807"/>
    <lineage>
        <taxon>Bacteria</taxon>
        <taxon>Candidatus Aerophobota</taxon>
    </lineage>
</organism>
<dbReference type="EMBL" id="SOJT01000059">
    <property type="protein sequence ID" value="TET29882.1"/>
    <property type="molecule type" value="Genomic_DNA"/>
</dbReference>